<reference evidence="4" key="2">
    <citation type="submission" date="2016-10" db="EMBL/GenBank/DDBJ databases">
        <authorList>
            <person name="Varghese N."/>
            <person name="Submissions S."/>
        </authorList>
    </citation>
    <scope>NUCLEOTIDE SEQUENCE [LARGE SCALE GENOMIC DNA]</scope>
    <source>
        <strain evidence="4">CGMCC 1.12397</strain>
    </source>
</reference>
<dbReference type="PANTHER" id="PTHR39081:SF1">
    <property type="entry name" value="MUT7-C RNASE DOMAIN-CONTAINING PROTEIN"/>
    <property type="match status" value="1"/>
</dbReference>
<evidence type="ECO:0000313" key="3">
    <source>
        <dbReference type="EMBL" id="SDQ73244.1"/>
    </source>
</evidence>
<dbReference type="EMBL" id="FNKQ01000003">
    <property type="protein sequence ID" value="SDQ73244.1"/>
    <property type="molecule type" value="Genomic_DNA"/>
</dbReference>
<evidence type="ECO:0000313" key="4">
    <source>
        <dbReference type="Proteomes" id="UP000199289"/>
    </source>
</evidence>
<organism evidence="3 4">
    <name type="scientific">Halopelagius longus</name>
    <dbReference type="NCBI Taxonomy" id="1236180"/>
    <lineage>
        <taxon>Archaea</taxon>
        <taxon>Methanobacteriati</taxon>
        <taxon>Methanobacteriota</taxon>
        <taxon>Stenosarchaea group</taxon>
        <taxon>Halobacteria</taxon>
        <taxon>Halobacteriales</taxon>
        <taxon>Haloferacaceae</taxon>
    </lineage>
</organism>
<dbReference type="Proteomes" id="UP000199289">
    <property type="component" value="Unassembled WGS sequence"/>
</dbReference>
<dbReference type="InterPro" id="IPR002782">
    <property type="entry name" value="Mut7-C_RNAse_dom"/>
</dbReference>
<dbReference type="RefSeq" id="WP_092537491.1">
    <property type="nucleotide sequence ID" value="NZ_FNKQ01000003.1"/>
</dbReference>
<keyword evidence="5" id="KW-1185">Reference proteome</keyword>
<dbReference type="AlphaFoldDB" id="A0A1H1D9Z3"/>
<evidence type="ECO:0000259" key="1">
    <source>
        <dbReference type="Pfam" id="PF01927"/>
    </source>
</evidence>
<protein>
    <recommendedName>
        <fullName evidence="1">Mut7-C RNAse domain-containing protein</fullName>
    </recommendedName>
</protein>
<dbReference type="Proteomes" id="UP000255421">
    <property type="component" value="Unassembled WGS sequence"/>
</dbReference>
<evidence type="ECO:0000313" key="5">
    <source>
        <dbReference type="Proteomes" id="UP000255421"/>
    </source>
</evidence>
<gene>
    <name evidence="2" type="ORF">DWB78_05535</name>
    <name evidence="3" type="ORF">SAMN05216278_2304</name>
</gene>
<feature type="domain" description="Mut7-C RNAse" evidence="1">
    <location>
        <begin position="19"/>
        <end position="161"/>
    </location>
</feature>
<name>A0A1H1D9Z3_9EURY</name>
<dbReference type="OrthoDB" id="1266at2157"/>
<dbReference type="Pfam" id="PF01927">
    <property type="entry name" value="Mut7-C"/>
    <property type="match status" value="1"/>
</dbReference>
<evidence type="ECO:0000313" key="2">
    <source>
        <dbReference type="EMBL" id="RDI71239.1"/>
    </source>
</evidence>
<proteinExistence type="predicted"/>
<dbReference type="EMBL" id="QQST01000001">
    <property type="protein sequence ID" value="RDI71239.1"/>
    <property type="molecule type" value="Genomic_DNA"/>
</dbReference>
<sequence length="167" mass="18658">MAEDPETAGADSDPADENRLLLDSMLGKLATYLRMCGYDAAYVLDSGEDPGDEQLLERAQKEHRTLVTRDEQLARRAPESVFLRTKDIEAQLREFRDAGYDVSLSDEPVRCGSCNGRVVPVGDEADVPAYAPDAEEAKRYRCRDCGQVFWRGSHWTDVAERLDGLAE</sequence>
<reference evidence="3" key="1">
    <citation type="submission" date="2016-10" db="EMBL/GenBank/DDBJ databases">
        <authorList>
            <person name="de Groot N.N."/>
        </authorList>
    </citation>
    <scope>NUCLEOTIDE SEQUENCE [LARGE SCALE GENOMIC DNA]</scope>
    <source>
        <strain evidence="3">CGMCC 1.12397</strain>
    </source>
</reference>
<reference evidence="2 5" key="3">
    <citation type="submission" date="2018-07" db="EMBL/GenBank/DDBJ databases">
        <title>Genome sequence of extremly halophilic archaeon Halopelagius longus strain BC12-B1.</title>
        <authorList>
            <person name="Zhang X."/>
        </authorList>
    </citation>
    <scope>NUCLEOTIDE SEQUENCE [LARGE SCALE GENOMIC DNA]</scope>
    <source>
        <strain evidence="2 5">BC12-B1</strain>
    </source>
</reference>
<accession>A0A1H1D9Z3</accession>
<dbReference type="PANTHER" id="PTHR39081">
    <property type="entry name" value="MUT7-C DOMAIN-CONTAINING PROTEIN"/>
    <property type="match status" value="1"/>
</dbReference>